<dbReference type="GO" id="GO:0004803">
    <property type="term" value="F:transposase activity"/>
    <property type="evidence" value="ECO:0007669"/>
    <property type="project" value="InterPro"/>
</dbReference>
<evidence type="ECO:0000313" key="2">
    <source>
        <dbReference type="Proteomes" id="UP000436468"/>
    </source>
</evidence>
<dbReference type="GO" id="GO:0006313">
    <property type="term" value="P:DNA transposition"/>
    <property type="evidence" value="ECO:0007669"/>
    <property type="project" value="InterPro"/>
</dbReference>
<accession>A0A844SW52</accession>
<organism evidence="1 2">
    <name type="scientific">Bradyrhizobium pachyrhizi</name>
    <dbReference type="NCBI Taxonomy" id="280333"/>
    <lineage>
        <taxon>Bacteria</taxon>
        <taxon>Pseudomonadati</taxon>
        <taxon>Pseudomonadota</taxon>
        <taxon>Alphaproteobacteria</taxon>
        <taxon>Hyphomicrobiales</taxon>
        <taxon>Nitrobacteraceae</taxon>
        <taxon>Bradyrhizobium</taxon>
    </lineage>
</organism>
<comment type="caution">
    <text evidence="1">The sequence shown here is derived from an EMBL/GenBank/DDBJ whole genome shotgun (WGS) entry which is preliminary data.</text>
</comment>
<dbReference type="PANTHER" id="PTHR33609">
    <property type="entry name" value="LOW CALCIUM RESPONSE LOCUS PROTEIN S"/>
    <property type="match status" value="1"/>
</dbReference>
<reference evidence="1 2" key="1">
    <citation type="submission" date="2019-12" db="EMBL/GenBank/DDBJ databases">
        <title>Draft genome sequences Bradyrhizobium cajani AMBPC1010, Bradyrhizobium pachyrhizi AMBPC1040 and Bradyrhizobium yuanmingense ALSPC3051, three plant growth promoting strains isolated from nodules of Cajanus cajan L. in Dominican Republic.</title>
        <authorList>
            <person name="Flores-Felix J.D."/>
            <person name="Araujo J."/>
            <person name="Diaz-Alcantara C."/>
            <person name="Gonzalez-Andres F."/>
            <person name="Velazquez E."/>
        </authorList>
    </citation>
    <scope>NUCLEOTIDE SEQUENCE [LARGE SCALE GENOMIC DNA]</scope>
    <source>
        <strain evidence="1 2">1040</strain>
    </source>
</reference>
<gene>
    <name evidence="1" type="ORF">GPL21_40070</name>
</gene>
<dbReference type="Pfam" id="PF01527">
    <property type="entry name" value="HTH_Tnp_1"/>
    <property type="match status" value="1"/>
</dbReference>
<dbReference type="InterPro" id="IPR009057">
    <property type="entry name" value="Homeodomain-like_sf"/>
</dbReference>
<dbReference type="InterPro" id="IPR052546">
    <property type="entry name" value="Transposase_8_domain"/>
</dbReference>
<dbReference type="InterPro" id="IPR002514">
    <property type="entry name" value="Transposase_8"/>
</dbReference>
<dbReference type="GO" id="GO:0003677">
    <property type="term" value="F:DNA binding"/>
    <property type="evidence" value="ECO:0007669"/>
    <property type="project" value="InterPro"/>
</dbReference>
<dbReference type="AlphaFoldDB" id="A0A844SW52"/>
<evidence type="ECO:0000313" key="1">
    <source>
        <dbReference type="EMBL" id="MVT71223.1"/>
    </source>
</evidence>
<proteinExistence type="predicted"/>
<protein>
    <submittedName>
        <fullName evidence="1">Transposase</fullName>
    </submittedName>
</protein>
<name>A0A844SW52_9BRAD</name>
<dbReference type="EMBL" id="WQNF01000066">
    <property type="protein sequence ID" value="MVT71223.1"/>
    <property type="molecule type" value="Genomic_DNA"/>
</dbReference>
<dbReference type="SUPFAM" id="SSF46689">
    <property type="entry name" value="Homeodomain-like"/>
    <property type="match status" value="1"/>
</dbReference>
<keyword evidence="2" id="KW-1185">Reference proteome</keyword>
<sequence length="87" mass="9784">MSAGGGQMRRARFTEEQIIAMLKEHEAGATTADLASKHGVCEGTIYNWKAKFDGMEFLEARRLKELEKENAKLKKLLGELLDAITMR</sequence>
<dbReference type="Proteomes" id="UP000436468">
    <property type="component" value="Unassembled WGS sequence"/>
</dbReference>
<dbReference type="PANTHER" id="PTHR33609:SF1">
    <property type="entry name" value="TRANSPOSASE"/>
    <property type="match status" value="1"/>
</dbReference>